<reference evidence="1" key="1">
    <citation type="submission" date="2022-06" db="EMBL/GenBank/DDBJ databases">
        <title>Akkermansia biwalacus sp. nov., an anaerobic mucin-degrading bacterium isolated from human intestine.</title>
        <authorList>
            <person name="Kobayashi Y."/>
            <person name="Inoue S."/>
            <person name="Kawahara T."/>
            <person name="Kohda N."/>
        </authorList>
    </citation>
    <scope>NUCLEOTIDE SEQUENCE</scope>
    <source>
        <strain evidence="1">WON2089</strain>
    </source>
</reference>
<name>A0ABM7ZDE9_9BACT</name>
<sequence length="305" mass="34163">MKMMQSIGHGAGIFLLFSGAAFSSEGGKDVPSEVGVSFTQVGLERDMWFDGEKSPLEWRCRAVLFIPDRWGFWNPSNAERQFMEAVDSTGRELSPVRFDLGRMDQSRDRGISYMEIEGFAPSLPSPGAEWVRLKGLLRVPVALIMDSPVYVLPLRKGASVLIPLPGNEKGNTGKLEDVVASDDRPMGMLYFKDFTWTRKDGKKTFSVTVCLDVDTPFYLDEFQLLDEKGKLLSAGMDSYSSSGNDNSIIWETALEFSVAKEMENIGIRLRYRGEPEHVSVPVDVKLGMGGEIRKEPEKREERRNG</sequence>
<dbReference type="Proteomes" id="UP001062263">
    <property type="component" value="Chromosome"/>
</dbReference>
<evidence type="ECO:0000313" key="2">
    <source>
        <dbReference type="Proteomes" id="UP001062263"/>
    </source>
</evidence>
<accession>A0ABM7ZDE9</accession>
<evidence type="ECO:0000313" key="1">
    <source>
        <dbReference type="EMBL" id="BDL42760.1"/>
    </source>
</evidence>
<keyword evidence="2" id="KW-1185">Reference proteome</keyword>
<dbReference type="EMBL" id="AP025943">
    <property type="protein sequence ID" value="BDL42760.1"/>
    <property type="molecule type" value="Genomic_DNA"/>
</dbReference>
<gene>
    <name evidence="1" type="ORF">Abiwalacus_03340</name>
</gene>
<organism evidence="1 2">
    <name type="scientific">Akkermansia biwaensis</name>
    <dbReference type="NCBI Taxonomy" id="2946555"/>
    <lineage>
        <taxon>Bacteria</taxon>
        <taxon>Pseudomonadati</taxon>
        <taxon>Verrucomicrobiota</taxon>
        <taxon>Verrucomicrobiia</taxon>
        <taxon>Verrucomicrobiales</taxon>
        <taxon>Akkermansiaceae</taxon>
        <taxon>Akkermansia</taxon>
    </lineage>
</organism>
<protein>
    <submittedName>
        <fullName evidence="1">Uncharacterized protein</fullName>
    </submittedName>
</protein>
<proteinExistence type="predicted"/>